<dbReference type="AlphaFoldDB" id="A0A146KFB7"/>
<dbReference type="PANTHER" id="PTHR43327:SF10">
    <property type="entry name" value="STOMATIN-LIKE PROTEIN 2, MITOCHONDRIAL"/>
    <property type="match status" value="1"/>
</dbReference>
<name>A0A146KFB7_9EUKA</name>
<dbReference type="Gene3D" id="3.30.479.30">
    <property type="entry name" value="Band 7 domain"/>
    <property type="match status" value="1"/>
</dbReference>
<dbReference type="InterPro" id="IPR001107">
    <property type="entry name" value="Band_7"/>
</dbReference>
<dbReference type="InterPro" id="IPR050710">
    <property type="entry name" value="Band7/mec-2_domain"/>
</dbReference>
<evidence type="ECO:0000259" key="1">
    <source>
        <dbReference type="SMART" id="SM00244"/>
    </source>
</evidence>
<proteinExistence type="predicted"/>
<gene>
    <name evidence="2" type="ORF">TPC1_12725</name>
</gene>
<reference evidence="2" key="1">
    <citation type="submission" date="2015-07" db="EMBL/GenBank/DDBJ databases">
        <title>Adaptation to a free-living lifestyle via gene acquisitions in the diplomonad Trepomonas sp. PC1.</title>
        <authorList>
            <person name="Xu F."/>
            <person name="Jerlstrom-Hultqvist J."/>
            <person name="Kolisko M."/>
            <person name="Simpson A.G.B."/>
            <person name="Roger A.J."/>
            <person name="Svard S.G."/>
            <person name="Andersson J.O."/>
        </authorList>
    </citation>
    <scope>NUCLEOTIDE SEQUENCE</scope>
    <source>
        <strain evidence="2">PC1</strain>
    </source>
</reference>
<dbReference type="Pfam" id="PF01145">
    <property type="entry name" value="Band_7"/>
    <property type="match status" value="1"/>
</dbReference>
<protein>
    <recommendedName>
        <fullName evidence="1">Band 7 domain-containing protein</fullName>
    </recommendedName>
</protein>
<dbReference type="SUPFAM" id="SSF117892">
    <property type="entry name" value="Band 7/SPFH domain"/>
    <property type="match status" value="1"/>
</dbReference>
<feature type="domain" description="Band 7" evidence="1">
    <location>
        <begin position="4"/>
        <end position="183"/>
    </location>
</feature>
<organism evidence="2">
    <name type="scientific">Trepomonas sp. PC1</name>
    <dbReference type="NCBI Taxonomy" id="1076344"/>
    <lineage>
        <taxon>Eukaryota</taxon>
        <taxon>Metamonada</taxon>
        <taxon>Diplomonadida</taxon>
        <taxon>Hexamitidae</taxon>
        <taxon>Hexamitinae</taxon>
        <taxon>Trepomonas</taxon>
    </lineage>
</organism>
<accession>A0A146KFB7</accession>
<dbReference type="SMART" id="SM00244">
    <property type="entry name" value="PHB"/>
    <property type="match status" value="1"/>
</dbReference>
<dbReference type="EMBL" id="GDID01002032">
    <property type="protein sequence ID" value="JAP94574.1"/>
    <property type="molecule type" value="Transcribed_RNA"/>
</dbReference>
<evidence type="ECO:0000313" key="2">
    <source>
        <dbReference type="EMBL" id="JAP94574.1"/>
    </source>
</evidence>
<dbReference type="PANTHER" id="PTHR43327">
    <property type="entry name" value="STOMATIN-LIKE PROTEIN 2, MITOCHONDRIAL"/>
    <property type="match status" value="1"/>
</dbReference>
<sequence length="307" mass="35143">MKNCNCFQIREREASVKEKCGRKGELLTPGWYCLCPFLTKRREYEYRYYQVNISGSLQEIKNKTFIIPQQSQSIDYPAFEVITKDNVQCYLDLTITYSITNPIHMLYSVTNLPYMIEKLLNAMVRSRAGQLELDRIIEDPSQIARLQVPLQEEVQRWGVAIQMLKVQKVEADARLKDALALSNKTELENKVQIKKVSTDRQTSIIKAQAGRDAIIKEAEGKAQQMILQYKGTAEQIRNAARAEAEAIKQLASRGMGGEAVIFTLKMKYLDVLEKIIRMSNSTDLYAHSNDQVEIARYLGANITFPMK</sequence>
<dbReference type="InterPro" id="IPR036013">
    <property type="entry name" value="Band_7/SPFH_dom_sf"/>
</dbReference>